<organism evidence="2 3">
    <name type="scientific">Rhizoctonia solani</name>
    <dbReference type="NCBI Taxonomy" id="456999"/>
    <lineage>
        <taxon>Eukaryota</taxon>
        <taxon>Fungi</taxon>
        <taxon>Dikarya</taxon>
        <taxon>Basidiomycota</taxon>
        <taxon>Agaricomycotina</taxon>
        <taxon>Agaricomycetes</taxon>
        <taxon>Cantharellales</taxon>
        <taxon>Ceratobasidiaceae</taxon>
        <taxon>Rhizoctonia</taxon>
    </lineage>
</organism>
<comment type="caution">
    <text evidence="2">The sequence shown here is derived from an EMBL/GenBank/DDBJ whole genome shotgun (WGS) entry which is preliminary data.</text>
</comment>
<evidence type="ECO:0000313" key="3">
    <source>
        <dbReference type="Proteomes" id="UP000663841"/>
    </source>
</evidence>
<accession>A0A8H3GID9</accession>
<protein>
    <submittedName>
        <fullName evidence="2">Uncharacterized protein</fullName>
    </submittedName>
</protein>
<gene>
    <name evidence="2" type="ORF">RDB_LOCUS128794</name>
</gene>
<dbReference type="Proteomes" id="UP000663841">
    <property type="component" value="Unassembled WGS sequence"/>
</dbReference>
<name>A0A8H3GID9_9AGAM</name>
<evidence type="ECO:0000313" key="2">
    <source>
        <dbReference type="EMBL" id="CAE6451577.1"/>
    </source>
</evidence>
<keyword evidence="1" id="KW-0175">Coiled coil</keyword>
<dbReference type="AlphaFoldDB" id="A0A8H3GID9"/>
<dbReference type="InterPro" id="IPR012917">
    <property type="entry name" value="DUF3294"/>
</dbReference>
<reference evidence="2" key="1">
    <citation type="submission" date="2021-01" db="EMBL/GenBank/DDBJ databases">
        <authorList>
            <person name="Kaushik A."/>
        </authorList>
    </citation>
    <scope>NUCLEOTIDE SEQUENCE</scope>
    <source>
        <strain evidence="2">AG3-T5</strain>
    </source>
</reference>
<dbReference type="Pfam" id="PF07957">
    <property type="entry name" value="DUF3294"/>
    <property type="match status" value="1"/>
</dbReference>
<feature type="coiled-coil region" evidence="1">
    <location>
        <begin position="37"/>
        <end position="71"/>
    </location>
</feature>
<proteinExistence type="predicted"/>
<dbReference type="EMBL" id="CAJMWW010000154">
    <property type="protein sequence ID" value="CAE6451577.1"/>
    <property type="molecule type" value="Genomic_DNA"/>
</dbReference>
<sequence length="156" mass="17450">MAQQQVDFALLGQSLATAGQQFTLLNEHPAITQANDIRRLTRLVEEGNQRQQRMEEQLTGLREDIREVKQGLKNLDDHSVARALNSSVHRDENIIYPLVLLNGQVPDDFPETLGELKMLDARSLRGFLEGYGLTVPRARSGQLAVLMRHIGVAPVT</sequence>
<evidence type="ECO:0000256" key="1">
    <source>
        <dbReference type="SAM" id="Coils"/>
    </source>
</evidence>